<proteinExistence type="predicted"/>
<dbReference type="PANTHER" id="PTHR32343:SF22">
    <property type="entry name" value="LD29830P"/>
    <property type="match status" value="1"/>
</dbReference>
<keyword evidence="6" id="KW-1185">Reference proteome</keyword>
<protein>
    <recommendedName>
        <fullName evidence="4">RRM domain-containing protein</fullName>
    </recommendedName>
</protein>
<evidence type="ECO:0000256" key="1">
    <source>
        <dbReference type="ARBA" id="ARBA00022884"/>
    </source>
</evidence>
<accession>A0A8K0P9T4</accession>
<reference evidence="5" key="2">
    <citation type="submission" date="2017-10" db="EMBL/GenBank/DDBJ databases">
        <title>Ladona fulva Genome sequencing and assembly.</title>
        <authorList>
            <person name="Murali S."/>
            <person name="Richards S."/>
            <person name="Bandaranaike D."/>
            <person name="Bellair M."/>
            <person name="Blankenburg K."/>
            <person name="Chao H."/>
            <person name="Dinh H."/>
            <person name="Doddapaneni H."/>
            <person name="Dugan-Rocha S."/>
            <person name="Elkadiri S."/>
            <person name="Gnanaolivu R."/>
            <person name="Hernandez B."/>
            <person name="Skinner E."/>
            <person name="Javaid M."/>
            <person name="Lee S."/>
            <person name="Li M."/>
            <person name="Ming W."/>
            <person name="Munidasa M."/>
            <person name="Muniz J."/>
            <person name="Nguyen L."/>
            <person name="Hughes D."/>
            <person name="Osuji N."/>
            <person name="Pu L.-L."/>
            <person name="Puazo M."/>
            <person name="Qu C."/>
            <person name="Quiroz J."/>
            <person name="Raj R."/>
            <person name="Weissenberger G."/>
            <person name="Xin Y."/>
            <person name="Zou X."/>
            <person name="Han Y."/>
            <person name="Worley K."/>
            <person name="Muzny D."/>
            <person name="Gibbs R."/>
        </authorList>
    </citation>
    <scope>NUCLEOTIDE SEQUENCE</scope>
    <source>
        <strain evidence="5">Sampled in the wild</strain>
    </source>
</reference>
<feature type="domain" description="RRM" evidence="4">
    <location>
        <begin position="8"/>
        <end position="81"/>
    </location>
</feature>
<keyword evidence="1 2" id="KW-0694">RNA-binding</keyword>
<feature type="compositionally biased region" description="Basic residues" evidence="3">
    <location>
        <begin position="394"/>
        <end position="418"/>
    </location>
</feature>
<comment type="caution">
    <text evidence="5">The sequence shown here is derived from an EMBL/GenBank/DDBJ whole genome shotgun (WGS) entry which is preliminary data.</text>
</comment>
<gene>
    <name evidence="5" type="ORF">J437_LFUL018857</name>
</gene>
<name>A0A8K0P9T4_LADFU</name>
<dbReference type="InterPro" id="IPR035979">
    <property type="entry name" value="RBD_domain_sf"/>
</dbReference>
<dbReference type="InterPro" id="IPR000504">
    <property type="entry name" value="RRM_dom"/>
</dbReference>
<dbReference type="InterPro" id="IPR012677">
    <property type="entry name" value="Nucleotide-bd_a/b_plait_sf"/>
</dbReference>
<reference evidence="5" key="1">
    <citation type="submission" date="2013-04" db="EMBL/GenBank/DDBJ databases">
        <authorList>
            <person name="Qu J."/>
            <person name="Murali S.C."/>
            <person name="Bandaranaike D."/>
            <person name="Bellair M."/>
            <person name="Blankenburg K."/>
            <person name="Chao H."/>
            <person name="Dinh H."/>
            <person name="Doddapaneni H."/>
            <person name="Downs B."/>
            <person name="Dugan-Rocha S."/>
            <person name="Elkadiri S."/>
            <person name="Gnanaolivu R.D."/>
            <person name="Hernandez B."/>
            <person name="Javaid M."/>
            <person name="Jayaseelan J.C."/>
            <person name="Lee S."/>
            <person name="Li M."/>
            <person name="Ming W."/>
            <person name="Munidasa M."/>
            <person name="Muniz J."/>
            <person name="Nguyen L."/>
            <person name="Ongeri F."/>
            <person name="Osuji N."/>
            <person name="Pu L.-L."/>
            <person name="Puazo M."/>
            <person name="Qu C."/>
            <person name="Quiroz J."/>
            <person name="Raj R."/>
            <person name="Weissenberger G."/>
            <person name="Xin Y."/>
            <person name="Zou X."/>
            <person name="Han Y."/>
            <person name="Richards S."/>
            <person name="Worley K."/>
            <person name="Muzny D."/>
            <person name="Gibbs R."/>
        </authorList>
    </citation>
    <scope>NUCLEOTIDE SEQUENCE</scope>
    <source>
        <strain evidence="5">Sampled in the wild</strain>
    </source>
</reference>
<dbReference type="SMART" id="SM00360">
    <property type="entry name" value="RRM"/>
    <property type="match status" value="2"/>
</dbReference>
<evidence type="ECO:0000259" key="4">
    <source>
        <dbReference type="PROSITE" id="PS50102"/>
    </source>
</evidence>
<feature type="region of interest" description="Disordered" evidence="3">
    <location>
        <begin position="248"/>
        <end position="431"/>
    </location>
</feature>
<feature type="compositionally biased region" description="Basic and acidic residues" evidence="3">
    <location>
        <begin position="318"/>
        <end position="329"/>
    </location>
</feature>
<evidence type="ECO:0000256" key="2">
    <source>
        <dbReference type="PROSITE-ProRule" id="PRU00176"/>
    </source>
</evidence>
<dbReference type="GO" id="GO:0003723">
    <property type="term" value="F:RNA binding"/>
    <property type="evidence" value="ECO:0007669"/>
    <property type="project" value="UniProtKB-UniRule"/>
</dbReference>
<dbReference type="Gene3D" id="3.30.70.330">
    <property type="match status" value="2"/>
</dbReference>
<evidence type="ECO:0000313" key="6">
    <source>
        <dbReference type="Proteomes" id="UP000792457"/>
    </source>
</evidence>
<feature type="compositionally biased region" description="Basic residues" evidence="3">
    <location>
        <begin position="305"/>
        <end position="317"/>
    </location>
</feature>
<dbReference type="PROSITE" id="PS50102">
    <property type="entry name" value="RRM"/>
    <property type="match status" value="2"/>
</dbReference>
<dbReference type="PANTHER" id="PTHR32343">
    <property type="entry name" value="SERINE/ARGININE-RICH SPLICING FACTOR"/>
    <property type="match status" value="1"/>
</dbReference>
<feature type="compositionally biased region" description="Low complexity" evidence="3">
    <location>
        <begin position="257"/>
        <end position="271"/>
    </location>
</feature>
<dbReference type="Proteomes" id="UP000792457">
    <property type="component" value="Unassembled WGS sequence"/>
</dbReference>
<sequence length="431" mass="49884">MEDMVGLKIIQISNVPIQATKDQMYAMFECIGDIEDIQLYPKKRCTSFQSRICFIKFSSTASVELAHYLNDTHLMDRLLQVTPFFDGKRERGEIPSEKKALEILMNDSCQMNPHDTEAEGELSSDIQKVVLELQRNGLPPYPSLPFNCDSANVEEIRRTIVVSNLDELISGQQVLEHFSGVGEVKYIRFCKRNSNGEFCCLVEFSKHESVIPSLKLNNTEIVKGRKVKLASSLIEAVCQESVGERNSENIGLDHQLSSPSRVYSKSDSPSSRRSHKYKKYNYERQRHRSKERRSKSSSCSGRSKSQGRRRHTSRERRRSCEKSSRESKRSGSKGRSSRSPERKREKSKSKDRSLEGEKKSGEISPKERSKSLSGERPKSRERIRSRSRQERSRSKNWRSRRRRSRSKSASRFRKKSKSRERSRERSKSNKK</sequence>
<feature type="compositionally biased region" description="Basic and acidic residues" evidence="3">
    <location>
        <begin position="419"/>
        <end position="431"/>
    </location>
</feature>
<organism evidence="5 6">
    <name type="scientific">Ladona fulva</name>
    <name type="common">Scarce chaser dragonfly</name>
    <name type="synonym">Libellula fulva</name>
    <dbReference type="NCBI Taxonomy" id="123851"/>
    <lineage>
        <taxon>Eukaryota</taxon>
        <taxon>Metazoa</taxon>
        <taxon>Ecdysozoa</taxon>
        <taxon>Arthropoda</taxon>
        <taxon>Hexapoda</taxon>
        <taxon>Insecta</taxon>
        <taxon>Pterygota</taxon>
        <taxon>Palaeoptera</taxon>
        <taxon>Odonata</taxon>
        <taxon>Epiprocta</taxon>
        <taxon>Anisoptera</taxon>
        <taxon>Libelluloidea</taxon>
        <taxon>Libellulidae</taxon>
        <taxon>Ladona</taxon>
    </lineage>
</organism>
<feature type="compositionally biased region" description="Basic and acidic residues" evidence="3">
    <location>
        <begin position="338"/>
        <end position="393"/>
    </location>
</feature>
<evidence type="ECO:0000313" key="5">
    <source>
        <dbReference type="EMBL" id="KAG8239301.1"/>
    </source>
</evidence>
<dbReference type="EMBL" id="KZ309587">
    <property type="protein sequence ID" value="KAG8239301.1"/>
    <property type="molecule type" value="Genomic_DNA"/>
</dbReference>
<dbReference type="GO" id="GO:0005654">
    <property type="term" value="C:nucleoplasm"/>
    <property type="evidence" value="ECO:0007669"/>
    <property type="project" value="TreeGrafter"/>
</dbReference>
<feature type="compositionally biased region" description="Basic residues" evidence="3">
    <location>
        <begin position="272"/>
        <end position="295"/>
    </location>
</feature>
<dbReference type="Pfam" id="PF00076">
    <property type="entry name" value="RRM_1"/>
    <property type="match status" value="2"/>
</dbReference>
<dbReference type="SUPFAM" id="SSF54928">
    <property type="entry name" value="RNA-binding domain, RBD"/>
    <property type="match status" value="1"/>
</dbReference>
<dbReference type="AlphaFoldDB" id="A0A8K0P9T4"/>
<evidence type="ECO:0000256" key="3">
    <source>
        <dbReference type="SAM" id="MobiDB-lite"/>
    </source>
</evidence>
<dbReference type="OrthoDB" id="7763451at2759"/>
<feature type="domain" description="RRM" evidence="4">
    <location>
        <begin position="158"/>
        <end position="234"/>
    </location>
</feature>